<gene>
    <name evidence="1" type="ORF">HLH48_17885</name>
</gene>
<protein>
    <submittedName>
        <fullName evidence="1">Uncharacterized protein</fullName>
    </submittedName>
</protein>
<name>A0A7W4IFR9_9PROT</name>
<evidence type="ECO:0000313" key="1">
    <source>
        <dbReference type="EMBL" id="MBB2162010.1"/>
    </source>
</evidence>
<accession>A0A7W4IFR9</accession>
<organism evidence="1 2">
    <name type="scientific">Gluconacetobacter sacchari</name>
    <dbReference type="NCBI Taxonomy" id="92759"/>
    <lineage>
        <taxon>Bacteria</taxon>
        <taxon>Pseudomonadati</taxon>
        <taxon>Pseudomonadota</taxon>
        <taxon>Alphaproteobacteria</taxon>
        <taxon>Acetobacterales</taxon>
        <taxon>Acetobacteraceae</taxon>
        <taxon>Gluconacetobacter</taxon>
    </lineage>
</organism>
<reference evidence="1 2" key="1">
    <citation type="submission" date="2020-04" db="EMBL/GenBank/DDBJ databases">
        <title>Description of novel Gluconacetobacter.</title>
        <authorList>
            <person name="Sombolestani A."/>
        </authorList>
    </citation>
    <scope>NUCLEOTIDE SEQUENCE [LARGE SCALE GENOMIC DNA]</scope>
    <source>
        <strain evidence="1 2">LMG 19747</strain>
    </source>
</reference>
<sequence length="292" mass="30474">MEPAPLLTTGSAGDLREADYWLFGAMRARSCPLRVLVAGADDRVAARLAETFRAEGRPGAVVFLAPDAPPGPAGHDYIDCDLSADADPGARLRALAGLLAPGGGMRIVVAGPGRGGCDVDGLFDLLAAAGLEAACLIAPLDYDPALLEAEPAVCTDLAFLPDRARARLADTRAANRAFHAVYARRAGDPVRRADPMDPASVPVLRDGDGIAVSLRMRPDNRLPAPLPSGVVLVPVPSQSRGMLPLVDGRRRVGDLAAILDGRGVEAAQFADVWRSLFASFAGLNLLLLRAPP</sequence>
<dbReference type="Proteomes" id="UP000589085">
    <property type="component" value="Unassembled WGS sequence"/>
</dbReference>
<dbReference type="EMBL" id="JABEQJ010000029">
    <property type="protein sequence ID" value="MBB2162010.1"/>
    <property type="molecule type" value="Genomic_DNA"/>
</dbReference>
<dbReference type="RefSeq" id="WP_182998835.1">
    <property type="nucleotide sequence ID" value="NZ_JABEQJ010000029.1"/>
</dbReference>
<proteinExistence type="predicted"/>
<comment type="caution">
    <text evidence="1">The sequence shown here is derived from an EMBL/GenBank/DDBJ whole genome shotgun (WGS) entry which is preliminary data.</text>
</comment>
<evidence type="ECO:0000313" key="2">
    <source>
        <dbReference type="Proteomes" id="UP000589085"/>
    </source>
</evidence>
<dbReference type="AlphaFoldDB" id="A0A7W4IFR9"/>